<organism evidence="1 2">
    <name type="scientific">Methylomonas denitrificans</name>
    <dbReference type="NCBI Taxonomy" id="1538553"/>
    <lineage>
        <taxon>Bacteria</taxon>
        <taxon>Pseudomonadati</taxon>
        <taxon>Pseudomonadota</taxon>
        <taxon>Gammaproteobacteria</taxon>
        <taxon>Methylococcales</taxon>
        <taxon>Methylococcaceae</taxon>
        <taxon>Methylomonas</taxon>
    </lineage>
</organism>
<evidence type="ECO:0000313" key="1">
    <source>
        <dbReference type="EMBL" id="AMK75380.1"/>
    </source>
</evidence>
<name>A0A140E4Q6_9GAMM</name>
<dbReference type="EMBL" id="CP014476">
    <property type="protein sequence ID" value="AMK75380.1"/>
    <property type="molecule type" value="Genomic_DNA"/>
</dbReference>
<sequence length="143" mass="15617">MGHPEAILDNKRKSKIKSALKSYDPDQLKAAITGCSKSAWHMGQNPDGKIHDGIDLIFRNADKIEGFISNSSNTAIKAGAKNYETKYQQSTNITSEIIGAVAQRYNPKQRGDGTDGLFVREDDGNLPEALDGEFFLVGRTEAS</sequence>
<gene>
    <name evidence="1" type="ORF">JT25_002565</name>
</gene>
<dbReference type="Proteomes" id="UP000030512">
    <property type="component" value="Chromosome"/>
</dbReference>
<dbReference type="RefSeq" id="WP_036279833.1">
    <property type="nucleotide sequence ID" value="NZ_CP014476.1"/>
</dbReference>
<dbReference type="KEGG" id="mdn:JT25_002565"/>
<keyword evidence="2" id="KW-1185">Reference proteome</keyword>
<protein>
    <submittedName>
        <fullName evidence="1">Uncharacterized protein</fullName>
    </submittedName>
</protein>
<proteinExistence type="predicted"/>
<dbReference type="OrthoDB" id="6107855at2"/>
<reference evidence="1 2" key="1">
    <citation type="journal article" date="2015" name="Environ. Microbiol.">
        <title>Methane oxidation coupled to nitrate reduction under hypoxia by the Gammaproteobacterium Methylomonas denitrificans, sp. nov. type strain FJG1.</title>
        <authorList>
            <person name="Kits K.D."/>
            <person name="Klotz M.G."/>
            <person name="Stein L.Y."/>
        </authorList>
    </citation>
    <scope>NUCLEOTIDE SEQUENCE [LARGE SCALE GENOMIC DNA]</scope>
    <source>
        <strain evidence="1 2">FJG1</strain>
    </source>
</reference>
<evidence type="ECO:0000313" key="2">
    <source>
        <dbReference type="Proteomes" id="UP000030512"/>
    </source>
</evidence>
<dbReference type="AlphaFoldDB" id="A0A140E4Q6"/>
<dbReference type="STRING" id="1538553.JT25_002565"/>
<accession>A0A140E4Q6</accession>